<proteinExistence type="predicted"/>
<keyword evidence="3" id="KW-1185">Reference proteome</keyword>
<accession>A0ABS8F0I4</accession>
<evidence type="ECO:0000256" key="1">
    <source>
        <dbReference type="SAM" id="Phobius"/>
    </source>
</evidence>
<dbReference type="RefSeq" id="WP_227720762.1">
    <property type="nucleotide sequence ID" value="NZ_JAJEQD010000003.1"/>
</dbReference>
<keyword evidence="1" id="KW-0812">Transmembrane</keyword>
<dbReference type="EMBL" id="JAJEQD010000003">
    <property type="protein sequence ID" value="MCC2155957.1"/>
    <property type="molecule type" value="Genomic_DNA"/>
</dbReference>
<organism evidence="2 3">
    <name type="scientific">Veillonella fallax</name>
    <dbReference type="NCBI Taxonomy" id="2881272"/>
    <lineage>
        <taxon>Bacteria</taxon>
        <taxon>Bacillati</taxon>
        <taxon>Bacillota</taxon>
        <taxon>Negativicutes</taxon>
        <taxon>Veillonellales</taxon>
        <taxon>Veillonellaceae</taxon>
        <taxon>Veillonella</taxon>
    </lineage>
</organism>
<reference evidence="2 3" key="1">
    <citation type="submission" date="2021-10" db="EMBL/GenBank/DDBJ databases">
        <title>Anaerobic single-cell dispensing facilitates the cultivation of human gut bacteria.</title>
        <authorList>
            <person name="Afrizal A."/>
        </authorList>
    </citation>
    <scope>NUCLEOTIDE SEQUENCE [LARGE SCALE GENOMIC DNA]</scope>
    <source>
        <strain evidence="2 3">CLA-AA-H247</strain>
    </source>
</reference>
<evidence type="ECO:0000313" key="2">
    <source>
        <dbReference type="EMBL" id="MCC2155957.1"/>
    </source>
</evidence>
<comment type="caution">
    <text evidence="2">The sequence shown here is derived from an EMBL/GenBank/DDBJ whole genome shotgun (WGS) entry which is preliminary data.</text>
</comment>
<keyword evidence="1" id="KW-1133">Transmembrane helix</keyword>
<gene>
    <name evidence="2" type="ORF">LKD20_02210</name>
</gene>
<dbReference type="Proteomes" id="UP001198241">
    <property type="component" value="Unassembled WGS sequence"/>
</dbReference>
<feature type="transmembrane region" description="Helical" evidence="1">
    <location>
        <begin position="28"/>
        <end position="47"/>
    </location>
</feature>
<evidence type="ECO:0000313" key="3">
    <source>
        <dbReference type="Proteomes" id="UP001198241"/>
    </source>
</evidence>
<sequence>MIIALKWAAFIWIIGSMGSLEIDRIGFFQFLLQIIIGGLVWVCTNVYEKENAR</sequence>
<keyword evidence="1" id="KW-0472">Membrane</keyword>
<protein>
    <submittedName>
        <fullName evidence="2">Uncharacterized protein</fullName>
    </submittedName>
</protein>
<name>A0ABS8F0I4_9FIRM</name>